<dbReference type="InterPro" id="IPR013761">
    <property type="entry name" value="SAM/pointed_sf"/>
</dbReference>
<dbReference type="InterPro" id="IPR011990">
    <property type="entry name" value="TPR-like_helical_dom_sf"/>
</dbReference>
<dbReference type="SUPFAM" id="SSF48452">
    <property type="entry name" value="TPR-like"/>
    <property type="match status" value="2"/>
</dbReference>
<dbReference type="GO" id="GO:0004016">
    <property type="term" value="F:adenylate cyclase activity"/>
    <property type="evidence" value="ECO:0007669"/>
    <property type="project" value="UniProtKB-ARBA"/>
</dbReference>
<reference evidence="5 6" key="1">
    <citation type="submission" date="2020-08" db="EMBL/GenBank/DDBJ databases">
        <title>Genomic Encyclopedia of Type Strains, Phase IV (KMG-V): Genome sequencing to study the core and pangenomes of soil and plant-associated prokaryotes.</title>
        <authorList>
            <person name="Whitman W."/>
        </authorList>
    </citation>
    <scope>NUCLEOTIDE SEQUENCE [LARGE SCALE GENOMIC DNA]</scope>
    <source>
        <strain evidence="5 6">SEMIA 492</strain>
    </source>
</reference>
<dbReference type="SMART" id="SM00454">
    <property type="entry name" value="SAM"/>
    <property type="match status" value="1"/>
</dbReference>
<dbReference type="Gene3D" id="1.25.40.10">
    <property type="entry name" value="Tetratricopeptide repeat domain"/>
    <property type="match status" value="1"/>
</dbReference>
<keyword evidence="6" id="KW-1185">Reference proteome</keyword>
<dbReference type="EMBL" id="JACIIG010000016">
    <property type="protein sequence ID" value="MBB4570838.1"/>
    <property type="molecule type" value="Genomic_DNA"/>
</dbReference>
<dbReference type="GO" id="GO:0009190">
    <property type="term" value="P:cyclic nucleotide biosynthetic process"/>
    <property type="evidence" value="ECO:0007669"/>
    <property type="project" value="InterPro"/>
</dbReference>
<gene>
    <name evidence="5" type="ORF">GGE60_004995</name>
</gene>
<dbReference type="Pfam" id="PF00211">
    <property type="entry name" value="Guanylate_cyc"/>
    <property type="match status" value="1"/>
</dbReference>
<dbReference type="PANTHER" id="PTHR16305:SF28">
    <property type="entry name" value="GUANYLATE CYCLASE DOMAIN-CONTAINING PROTEIN"/>
    <property type="match status" value="1"/>
</dbReference>
<sequence>MDDVQKWLSELRLDHLVDIFAKNQIDFDSLRLLSEEDLQDMRIPLGPRRKILAGIKLLNSEPDDVLPQPAVERRQLTILFCDLVGSTEYATQLDPEDFTRLTQTYLAACTRAVKSHNGIAANYIGDAFQALFGYPIAEEDDGERALRLAFDILRIVPQIEVPHGPPLRVRIGIASGLVVVGDFVGAPAGVSTVALGSIPNLAQRLQTLAEPQAILTDQKTYEITAGAFEFADLGLQSLKGFSAPLQVWRAEKATDLENRFAKRTRLTELVDRREEMTHVLGLWRDVISENRGQALLISGEPGIGKSRLVFEVQRQIPQCTVLTLQCSRAYSNTALFPFLSLLKRYAGIDPDDAPDVSLEKLEAVLAISEVPITSSLPIFAELLSIEQLRAPVSDLTAIRQRDVSHRILIDWLHHISRINPVLLSIEDAHWIDPSSREVVAKLVGEAVSFPMLILITSRERSLSNGTEPETLWKIGLERLNHDDAAMLVRYVDEGNNLSDETSLSLLAKAEGVPLFVEELARAMLETASTDAEPSDRRKSALSVPSSLQSSLLSRLDKIGPAKAVAQIAAVVGREFDAKLVAHLCGIASPILDTTLGRLVESGLVVPQPSAGGHNYAFAHALLQESARNTLLRERCRELHGQVAEAIEQIQPKLAAEHPEILAQHFAEAELFERAADCWLAAGLNVGKTWAKVEAANMFANGLECLAKLPESPERDRKELRLELERGDVLYATFGYVTAGGSAAYRNVLRLSEKLKDSEAPIRALDGIFGTAFNSARFADALWASDQLIDIGRNRGSLRAAVLGMQFKGMSLFAQGHFTQAREYLEAALRHIGHADEIGSDFPSMAMSYLAWTLQLIGLDQPAIELYRESETDARRHSAYRLAACLGNGCILHAFRGDTGPLRSMVDELSVLAEENGFRMWQNMASFFDGWLAVRMNNDPSGLEKMRHTCDNLGEQEIDKSCYLGLLGDCYLQSGDPDACLATLNQALELVASTGENYFTAELLRLKGEALSRLDVADPEAERCLYSALEFARRQQARKWETKVVESLNRIEGLKARKPNA</sequence>
<dbReference type="SUPFAM" id="SSF47769">
    <property type="entry name" value="SAM/Pointed domain"/>
    <property type="match status" value="1"/>
</dbReference>
<evidence type="ECO:0000259" key="4">
    <source>
        <dbReference type="PROSITE" id="PS50125"/>
    </source>
</evidence>
<dbReference type="RefSeq" id="WP_028754188.1">
    <property type="nucleotide sequence ID" value="NZ_JACIIG010000016.1"/>
</dbReference>
<evidence type="ECO:0000313" key="5">
    <source>
        <dbReference type="EMBL" id="MBB4570838.1"/>
    </source>
</evidence>
<dbReference type="SUPFAM" id="SSF52540">
    <property type="entry name" value="P-loop containing nucleoside triphosphate hydrolases"/>
    <property type="match status" value="1"/>
</dbReference>
<dbReference type="Pfam" id="PF00536">
    <property type="entry name" value="SAM_1"/>
    <property type="match status" value="1"/>
</dbReference>
<dbReference type="InterPro" id="IPR019734">
    <property type="entry name" value="TPR_rpt"/>
</dbReference>
<evidence type="ECO:0000256" key="2">
    <source>
        <dbReference type="ARBA" id="ARBA00022840"/>
    </source>
</evidence>
<dbReference type="Pfam" id="PF13181">
    <property type="entry name" value="TPR_8"/>
    <property type="match status" value="1"/>
</dbReference>
<proteinExistence type="predicted"/>
<dbReference type="InterPro" id="IPR041664">
    <property type="entry name" value="AAA_16"/>
</dbReference>
<dbReference type="InterPro" id="IPR001660">
    <property type="entry name" value="SAM"/>
</dbReference>
<dbReference type="GO" id="GO:0005524">
    <property type="term" value="F:ATP binding"/>
    <property type="evidence" value="ECO:0007669"/>
    <property type="project" value="UniProtKB-KW"/>
</dbReference>
<feature type="domain" description="Guanylate cyclase" evidence="4">
    <location>
        <begin position="77"/>
        <end position="206"/>
    </location>
</feature>
<evidence type="ECO:0000259" key="3">
    <source>
        <dbReference type="PROSITE" id="PS50105"/>
    </source>
</evidence>
<dbReference type="GO" id="GO:0005737">
    <property type="term" value="C:cytoplasm"/>
    <property type="evidence" value="ECO:0007669"/>
    <property type="project" value="TreeGrafter"/>
</dbReference>
<dbReference type="OrthoDB" id="9785312at2"/>
<comment type="caution">
    <text evidence="5">The sequence shown here is derived from an EMBL/GenBank/DDBJ whole genome shotgun (WGS) entry which is preliminary data.</text>
</comment>
<organism evidence="5 6">
    <name type="scientific">Rhizobium leucaenae</name>
    <dbReference type="NCBI Taxonomy" id="29450"/>
    <lineage>
        <taxon>Bacteria</taxon>
        <taxon>Pseudomonadati</taxon>
        <taxon>Pseudomonadota</taxon>
        <taxon>Alphaproteobacteria</taxon>
        <taxon>Hyphomicrobiales</taxon>
        <taxon>Rhizobiaceae</taxon>
        <taxon>Rhizobium/Agrobacterium group</taxon>
        <taxon>Rhizobium</taxon>
    </lineage>
</organism>
<dbReference type="SUPFAM" id="SSF55073">
    <property type="entry name" value="Nucleotide cyclase"/>
    <property type="match status" value="1"/>
</dbReference>
<dbReference type="Gene3D" id="1.10.150.50">
    <property type="entry name" value="Transcription Factor, Ets-1"/>
    <property type="match status" value="1"/>
</dbReference>
<dbReference type="PROSITE" id="PS50105">
    <property type="entry name" value="SAM_DOMAIN"/>
    <property type="match status" value="1"/>
</dbReference>
<evidence type="ECO:0000256" key="1">
    <source>
        <dbReference type="ARBA" id="ARBA00022741"/>
    </source>
</evidence>
<dbReference type="CDD" id="cd07302">
    <property type="entry name" value="CHD"/>
    <property type="match status" value="1"/>
</dbReference>
<dbReference type="CDD" id="cd09487">
    <property type="entry name" value="SAM_superfamily"/>
    <property type="match status" value="1"/>
</dbReference>
<protein>
    <submittedName>
        <fullName evidence="5">Class 3 adenylate cyclase/tetratricopeptide (TPR) repeat protein</fullName>
    </submittedName>
</protein>
<dbReference type="PROSITE" id="PS50125">
    <property type="entry name" value="GUANYLATE_CYCLASE_2"/>
    <property type="match status" value="1"/>
</dbReference>
<keyword evidence="1" id="KW-0547">Nucleotide-binding</keyword>
<dbReference type="InterPro" id="IPR029787">
    <property type="entry name" value="Nucleotide_cyclase"/>
</dbReference>
<accession>A0A7W6ZZ54</accession>
<feature type="domain" description="SAM" evidence="3">
    <location>
        <begin position="1"/>
        <end position="61"/>
    </location>
</feature>
<evidence type="ECO:0000313" key="6">
    <source>
        <dbReference type="Proteomes" id="UP000543836"/>
    </source>
</evidence>
<dbReference type="Pfam" id="PF13191">
    <property type="entry name" value="AAA_16"/>
    <property type="match status" value="1"/>
</dbReference>
<dbReference type="Gene3D" id="3.40.50.300">
    <property type="entry name" value="P-loop containing nucleotide triphosphate hydrolases"/>
    <property type="match status" value="1"/>
</dbReference>
<dbReference type="PANTHER" id="PTHR16305">
    <property type="entry name" value="TESTICULAR SOLUBLE ADENYLYL CYCLASE"/>
    <property type="match status" value="1"/>
</dbReference>
<keyword evidence="2" id="KW-0067">ATP-binding</keyword>
<dbReference type="InterPro" id="IPR001054">
    <property type="entry name" value="A/G_cyclase"/>
</dbReference>
<dbReference type="Gene3D" id="3.30.70.1230">
    <property type="entry name" value="Nucleotide cyclase"/>
    <property type="match status" value="1"/>
</dbReference>
<dbReference type="InterPro" id="IPR027417">
    <property type="entry name" value="P-loop_NTPase"/>
</dbReference>
<dbReference type="SMART" id="SM00044">
    <property type="entry name" value="CYCc"/>
    <property type="match status" value="1"/>
</dbReference>
<name>A0A7W6ZZ54_9HYPH</name>
<dbReference type="Proteomes" id="UP000543836">
    <property type="component" value="Unassembled WGS sequence"/>
</dbReference>
<dbReference type="AlphaFoldDB" id="A0A7W6ZZ54"/>
<dbReference type="SMART" id="SM00028">
    <property type="entry name" value="TPR"/>
    <property type="match status" value="2"/>
</dbReference>
<dbReference type="GO" id="GO:0035556">
    <property type="term" value="P:intracellular signal transduction"/>
    <property type="evidence" value="ECO:0007669"/>
    <property type="project" value="InterPro"/>
</dbReference>